<dbReference type="STRING" id="225359.A0A2S4PTB7"/>
<comment type="catalytic activity">
    <reaction evidence="11">
        <text>O-phospho-L-serine + 2-oxoglutarate = 3-phosphooxypyruvate + L-glutamate</text>
        <dbReference type="Rhea" id="RHEA:14329"/>
        <dbReference type="ChEBI" id="CHEBI:16810"/>
        <dbReference type="ChEBI" id="CHEBI:18110"/>
        <dbReference type="ChEBI" id="CHEBI:29985"/>
        <dbReference type="ChEBI" id="CHEBI:57524"/>
        <dbReference type="EC" id="2.6.1.52"/>
    </reaction>
</comment>
<keyword evidence="6" id="KW-0028">Amino-acid biosynthesis</keyword>
<evidence type="ECO:0000256" key="4">
    <source>
        <dbReference type="ARBA" id="ARBA00013030"/>
    </source>
</evidence>
<sequence length="444" mass="49231">MTSRSDITYFGAGPALLPTSALENAAQALVNYENTGLGLVEHSHRSDIASNVLEQTKSDLARFLEIPRDSYEILFMQGGGTGQFSATVYNLVAIWVARRKQKILKELELCGKKDDHDLLQSKLRKAVKDELKIDYLVTGSWSLKASQEATRLLGSKHVNIAADSRDINQGNFGKIPDEASWKLSKDAAMVYYCDNETVDGVEFPGFPSCLKSNGNEKNNEPCDNPIVVADMSSNILSRRIPIERFSLIFFGAQKNLGTTGITVVVIKKSLLPPFVTTPDPELLRKLELPICPIIFNYETVAKNNSLYNTLSIFDVYVAGQVLLNLLEKNKKGIESQEALSNEKAKLLYSIIDAYPEIYHIVPDKNARSRMNICFRIKHGLNSIELSEKKFLGGAAKLGLQGLKGHRSVGGIRVSNYNSITVDDVHKLVTYIRDFASIPLETVTN</sequence>
<dbReference type="Proteomes" id="UP000237438">
    <property type="component" value="Unassembled WGS sequence"/>
</dbReference>
<feature type="domain" description="Aminotransferase class V" evidence="12">
    <location>
        <begin position="9"/>
        <end position="105"/>
    </location>
</feature>
<evidence type="ECO:0000256" key="8">
    <source>
        <dbReference type="ARBA" id="ARBA00022898"/>
    </source>
</evidence>
<evidence type="ECO:0000256" key="10">
    <source>
        <dbReference type="ARBA" id="ARBA00047630"/>
    </source>
</evidence>
<gene>
    <name evidence="13" type="ORF">EPUL_003687</name>
</gene>
<evidence type="ECO:0000259" key="12">
    <source>
        <dbReference type="Pfam" id="PF00266"/>
    </source>
</evidence>
<evidence type="ECO:0000256" key="11">
    <source>
        <dbReference type="ARBA" id="ARBA00049007"/>
    </source>
</evidence>
<evidence type="ECO:0000256" key="6">
    <source>
        <dbReference type="ARBA" id="ARBA00022605"/>
    </source>
</evidence>
<keyword evidence="9" id="KW-0718">Serine biosynthesis</keyword>
<dbReference type="Gene3D" id="3.40.640.10">
    <property type="entry name" value="Type I PLP-dependent aspartate aminotransferase-like (Major domain)"/>
    <property type="match status" value="1"/>
</dbReference>
<name>A0A2S4PTB7_9PEZI</name>
<evidence type="ECO:0000256" key="7">
    <source>
        <dbReference type="ARBA" id="ARBA00022679"/>
    </source>
</evidence>
<dbReference type="PANTHER" id="PTHR43247">
    <property type="entry name" value="PHOSPHOSERINE AMINOTRANSFERASE"/>
    <property type="match status" value="1"/>
</dbReference>
<dbReference type="UniPathway" id="UPA00135">
    <property type="reaction ID" value="UER00197"/>
</dbReference>
<evidence type="ECO:0000313" key="14">
    <source>
        <dbReference type="Proteomes" id="UP000237438"/>
    </source>
</evidence>
<comment type="cofactor">
    <cofactor evidence="1">
        <name>pyridoxal 5'-phosphate</name>
        <dbReference type="ChEBI" id="CHEBI:597326"/>
    </cofactor>
</comment>
<dbReference type="GO" id="GO:0006564">
    <property type="term" value="P:L-serine biosynthetic process"/>
    <property type="evidence" value="ECO:0007669"/>
    <property type="project" value="UniProtKB-KW"/>
</dbReference>
<keyword evidence="7" id="KW-0808">Transferase</keyword>
<evidence type="ECO:0000256" key="9">
    <source>
        <dbReference type="ARBA" id="ARBA00023299"/>
    </source>
</evidence>
<reference evidence="13 14" key="1">
    <citation type="submission" date="2017-10" db="EMBL/GenBank/DDBJ databases">
        <title>Development of genomic resources for the powdery mildew, Erysiphe pulchra.</title>
        <authorList>
            <person name="Wadl P.A."/>
            <person name="Mack B.M."/>
            <person name="Moore G."/>
            <person name="Beltz S.B."/>
        </authorList>
    </citation>
    <scope>NUCLEOTIDE SEQUENCE [LARGE SCALE GENOMIC DNA]</scope>
    <source>
        <strain evidence="13">Cflorida</strain>
    </source>
</reference>
<dbReference type="HAMAP" id="MF_00160">
    <property type="entry name" value="SerC_aminotrans_5"/>
    <property type="match status" value="1"/>
</dbReference>
<keyword evidence="5" id="KW-0032">Aminotransferase</keyword>
<dbReference type="Pfam" id="PF00266">
    <property type="entry name" value="Aminotran_5"/>
    <property type="match status" value="2"/>
</dbReference>
<dbReference type="Gene3D" id="3.90.1150.10">
    <property type="entry name" value="Aspartate Aminotransferase, domain 1"/>
    <property type="match status" value="1"/>
</dbReference>
<comment type="caution">
    <text evidence="13">The sequence shown here is derived from an EMBL/GenBank/DDBJ whole genome shotgun (WGS) entry which is preliminary data.</text>
</comment>
<keyword evidence="14" id="KW-1185">Reference proteome</keyword>
<keyword evidence="8" id="KW-0663">Pyridoxal phosphate</keyword>
<dbReference type="InterPro" id="IPR022278">
    <property type="entry name" value="Pser_aminoTfrase"/>
</dbReference>
<evidence type="ECO:0000256" key="2">
    <source>
        <dbReference type="ARBA" id="ARBA00005099"/>
    </source>
</evidence>
<comment type="similarity">
    <text evidence="3">Belongs to the class-V pyridoxal-phosphate-dependent aminotransferase family. SerC subfamily.</text>
</comment>
<dbReference type="EMBL" id="PEDP01000655">
    <property type="protein sequence ID" value="POS85285.1"/>
    <property type="molecule type" value="Genomic_DNA"/>
</dbReference>
<dbReference type="InterPro" id="IPR015422">
    <property type="entry name" value="PyrdxlP-dep_Trfase_small"/>
</dbReference>
<dbReference type="FunFam" id="3.40.640.10:FF:000082">
    <property type="entry name" value="Phosphoserine aminotransferase"/>
    <property type="match status" value="1"/>
</dbReference>
<feature type="domain" description="Aminotransferase class V" evidence="12">
    <location>
        <begin position="121"/>
        <end position="427"/>
    </location>
</feature>
<evidence type="ECO:0000256" key="1">
    <source>
        <dbReference type="ARBA" id="ARBA00001933"/>
    </source>
</evidence>
<dbReference type="GO" id="GO:0004648">
    <property type="term" value="F:O-phospho-L-serine:2-oxoglutarate aminotransferase activity"/>
    <property type="evidence" value="ECO:0007669"/>
    <property type="project" value="UniProtKB-EC"/>
</dbReference>
<dbReference type="InterPro" id="IPR015421">
    <property type="entry name" value="PyrdxlP-dep_Trfase_major"/>
</dbReference>
<dbReference type="FunFam" id="3.90.1150.10:FF:000006">
    <property type="entry name" value="Phosphoserine aminotransferase"/>
    <property type="match status" value="1"/>
</dbReference>
<protein>
    <recommendedName>
        <fullName evidence="4">phosphoserine transaminase</fullName>
        <ecNumber evidence="4">2.6.1.52</ecNumber>
    </recommendedName>
</protein>
<dbReference type="PANTHER" id="PTHR43247:SF1">
    <property type="entry name" value="PHOSPHOSERINE AMINOTRANSFERASE"/>
    <property type="match status" value="1"/>
</dbReference>
<dbReference type="GO" id="GO:0005737">
    <property type="term" value="C:cytoplasm"/>
    <property type="evidence" value="ECO:0007669"/>
    <property type="project" value="TreeGrafter"/>
</dbReference>
<evidence type="ECO:0000256" key="5">
    <source>
        <dbReference type="ARBA" id="ARBA00022576"/>
    </source>
</evidence>
<dbReference type="AlphaFoldDB" id="A0A2S4PTB7"/>
<comment type="catalytic activity">
    <reaction evidence="10">
        <text>4-(phosphooxy)-L-threonine + 2-oxoglutarate = (R)-3-hydroxy-2-oxo-4-phosphooxybutanoate + L-glutamate</text>
        <dbReference type="Rhea" id="RHEA:16573"/>
        <dbReference type="ChEBI" id="CHEBI:16810"/>
        <dbReference type="ChEBI" id="CHEBI:29985"/>
        <dbReference type="ChEBI" id="CHEBI:58452"/>
        <dbReference type="ChEBI" id="CHEBI:58538"/>
        <dbReference type="EC" id="2.6.1.52"/>
    </reaction>
</comment>
<accession>A0A2S4PTB7</accession>
<dbReference type="InterPro" id="IPR015424">
    <property type="entry name" value="PyrdxlP-dep_Trfase"/>
</dbReference>
<comment type="pathway">
    <text evidence="2">Amino-acid biosynthesis; L-serine biosynthesis; L-serine from 3-phospho-D-glycerate: step 2/3.</text>
</comment>
<dbReference type="SUPFAM" id="SSF53383">
    <property type="entry name" value="PLP-dependent transferases"/>
    <property type="match status" value="1"/>
</dbReference>
<dbReference type="InterPro" id="IPR000192">
    <property type="entry name" value="Aminotrans_V_dom"/>
</dbReference>
<dbReference type="OrthoDB" id="1703350at2759"/>
<dbReference type="NCBIfam" id="NF003764">
    <property type="entry name" value="PRK05355.1"/>
    <property type="match status" value="1"/>
</dbReference>
<organism evidence="13 14">
    <name type="scientific">Erysiphe pulchra</name>
    <dbReference type="NCBI Taxonomy" id="225359"/>
    <lineage>
        <taxon>Eukaryota</taxon>
        <taxon>Fungi</taxon>
        <taxon>Dikarya</taxon>
        <taxon>Ascomycota</taxon>
        <taxon>Pezizomycotina</taxon>
        <taxon>Leotiomycetes</taxon>
        <taxon>Erysiphales</taxon>
        <taxon>Erysiphaceae</taxon>
        <taxon>Erysiphe</taxon>
    </lineage>
</organism>
<evidence type="ECO:0000256" key="3">
    <source>
        <dbReference type="ARBA" id="ARBA00006904"/>
    </source>
</evidence>
<dbReference type="GO" id="GO:0030170">
    <property type="term" value="F:pyridoxal phosphate binding"/>
    <property type="evidence" value="ECO:0007669"/>
    <property type="project" value="TreeGrafter"/>
</dbReference>
<evidence type="ECO:0000313" key="13">
    <source>
        <dbReference type="EMBL" id="POS85285.1"/>
    </source>
</evidence>
<dbReference type="EC" id="2.6.1.52" evidence="4"/>
<proteinExistence type="inferred from homology"/>